<dbReference type="EMBL" id="CCKQ01012882">
    <property type="protein sequence ID" value="CDW84519.1"/>
    <property type="molecule type" value="Genomic_DNA"/>
</dbReference>
<accession>A0A078AQP2</accession>
<proteinExistence type="predicted"/>
<organism evidence="1 2">
    <name type="scientific">Stylonychia lemnae</name>
    <name type="common">Ciliate</name>
    <dbReference type="NCBI Taxonomy" id="5949"/>
    <lineage>
        <taxon>Eukaryota</taxon>
        <taxon>Sar</taxon>
        <taxon>Alveolata</taxon>
        <taxon>Ciliophora</taxon>
        <taxon>Intramacronucleata</taxon>
        <taxon>Spirotrichea</taxon>
        <taxon>Stichotrichia</taxon>
        <taxon>Sporadotrichida</taxon>
        <taxon>Oxytrichidae</taxon>
        <taxon>Stylonychinae</taxon>
        <taxon>Stylonychia</taxon>
    </lineage>
</organism>
<gene>
    <name evidence="1" type="primary">Contig9590.g10258</name>
    <name evidence="1" type="ORF">STYLEM_13583</name>
</gene>
<dbReference type="InParanoid" id="A0A078AQP2"/>
<name>A0A078AQP2_STYLE</name>
<evidence type="ECO:0000313" key="2">
    <source>
        <dbReference type="Proteomes" id="UP000039865"/>
    </source>
</evidence>
<reference evidence="1 2" key="1">
    <citation type="submission" date="2014-06" db="EMBL/GenBank/DDBJ databases">
        <authorList>
            <person name="Swart Estienne"/>
        </authorList>
    </citation>
    <scope>NUCLEOTIDE SEQUENCE [LARGE SCALE GENOMIC DNA]</scope>
    <source>
        <strain evidence="1 2">130c</strain>
    </source>
</reference>
<dbReference type="AlphaFoldDB" id="A0A078AQP2"/>
<dbReference type="Proteomes" id="UP000039865">
    <property type="component" value="Unassembled WGS sequence"/>
</dbReference>
<evidence type="ECO:0000313" key="1">
    <source>
        <dbReference type="EMBL" id="CDW84519.1"/>
    </source>
</evidence>
<sequence>MAPAEVISKILNGSVEKVVVSRDKAIGEMLPSLKLIAETEMYEKMVKIIVH</sequence>
<keyword evidence="2" id="KW-1185">Reference proteome</keyword>
<protein>
    <submittedName>
        <fullName evidence="1">Uncharacterized protein</fullName>
    </submittedName>
</protein>